<dbReference type="InterPro" id="IPR036291">
    <property type="entry name" value="NAD(P)-bd_dom_sf"/>
</dbReference>
<dbReference type="AlphaFoldDB" id="A0A0L7LC39"/>
<gene>
    <name evidence="1" type="ORF">OBRU01_11593</name>
</gene>
<evidence type="ECO:0000313" key="1">
    <source>
        <dbReference type="EMBL" id="KOB72955.1"/>
    </source>
</evidence>
<dbReference type="Proteomes" id="UP000037510">
    <property type="component" value="Unassembled WGS sequence"/>
</dbReference>
<sequence>MTVRYPEMSSITRVVAITGCDSGLGWAIAARSAREGLVTIAGMFQGTDTKAAAALRKLCAHPYSVDVTNPESGFVSSSNIIAQQIAHGKAMLENLTEEQKVIYEKKITALTNYLGSSVPADEARYDSLRDVNIIEAFMKALTEDDPVEIYKVESWRYKLYYNLLKLPFPETAQNWLVKMFLNFPEVE</sequence>
<name>A0A0L7LC39_OPEBR</name>
<evidence type="ECO:0000313" key="2">
    <source>
        <dbReference type="Proteomes" id="UP000037510"/>
    </source>
</evidence>
<protein>
    <submittedName>
        <fullName evidence="1">Short-chain dehydrogenase/reductase</fullName>
    </submittedName>
</protein>
<proteinExistence type="predicted"/>
<dbReference type="EMBL" id="JTDY01001765">
    <property type="protein sequence ID" value="KOB72955.1"/>
    <property type="molecule type" value="Genomic_DNA"/>
</dbReference>
<dbReference type="Gene3D" id="3.40.50.720">
    <property type="entry name" value="NAD(P)-binding Rossmann-like Domain"/>
    <property type="match status" value="1"/>
</dbReference>
<keyword evidence="2" id="KW-1185">Reference proteome</keyword>
<accession>A0A0L7LC39</accession>
<comment type="caution">
    <text evidence="1">The sequence shown here is derived from an EMBL/GenBank/DDBJ whole genome shotgun (WGS) entry which is preliminary data.</text>
</comment>
<reference evidence="1 2" key="1">
    <citation type="journal article" date="2015" name="Genome Biol. Evol.">
        <title>The genome of winter moth (Operophtera brumata) provides a genomic perspective on sexual dimorphism and phenology.</title>
        <authorList>
            <person name="Derks M.F."/>
            <person name="Smit S."/>
            <person name="Salis L."/>
            <person name="Schijlen E."/>
            <person name="Bossers A."/>
            <person name="Mateman C."/>
            <person name="Pijl A.S."/>
            <person name="de Ridder D."/>
            <person name="Groenen M.A."/>
            <person name="Visser M.E."/>
            <person name="Megens H.J."/>
        </authorList>
    </citation>
    <scope>NUCLEOTIDE SEQUENCE [LARGE SCALE GENOMIC DNA]</scope>
    <source>
        <strain evidence="1">WM2013NL</strain>
        <tissue evidence="1">Head and thorax</tissue>
    </source>
</reference>
<dbReference type="SUPFAM" id="SSF51735">
    <property type="entry name" value="NAD(P)-binding Rossmann-fold domains"/>
    <property type="match status" value="1"/>
</dbReference>
<organism evidence="1 2">
    <name type="scientific">Operophtera brumata</name>
    <name type="common">Winter moth</name>
    <name type="synonym">Phalaena brumata</name>
    <dbReference type="NCBI Taxonomy" id="104452"/>
    <lineage>
        <taxon>Eukaryota</taxon>
        <taxon>Metazoa</taxon>
        <taxon>Ecdysozoa</taxon>
        <taxon>Arthropoda</taxon>
        <taxon>Hexapoda</taxon>
        <taxon>Insecta</taxon>
        <taxon>Pterygota</taxon>
        <taxon>Neoptera</taxon>
        <taxon>Endopterygota</taxon>
        <taxon>Lepidoptera</taxon>
        <taxon>Glossata</taxon>
        <taxon>Ditrysia</taxon>
        <taxon>Geometroidea</taxon>
        <taxon>Geometridae</taxon>
        <taxon>Larentiinae</taxon>
        <taxon>Operophtera</taxon>
    </lineage>
</organism>
<dbReference type="STRING" id="104452.A0A0L7LC39"/>